<name>A0AAU7CMB7_9BACT</name>
<proteinExistence type="predicted"/>
<dbReference type="PANTHER" id="PTHR12110">
    <property type="entry name" value="HYDROXYPYRUVATE ISOMERASE"/>
    <property type="match status" value="1"/>
</dbReference>
<dbReference type="InterPro" id="IPR006311">
    <property type="entry name" value="TAT_signal"/>
</dbReference>
<reference evidence="2" key="1">
    <citation type="submission" date="2024-05" db="EMBL/GenBank/DDBJ databases">
        <title>Planctomycetes of the genus Singulisphaera possess chitinolytic capabilities.</title>
        <authorList>
            <person name="Ivanova A."/>
        </authorList>
    </citation>
    <scope>NUCLEOTIDE SEQUENCE</scope>
    <source>
        <strain evidence="2">Ch08T</strain>
    </source>
</reference>
<sequence length="305" mass="33379">MEKMIGGMGTRRAFLGGAATFAACAVMPRGVLGAAAPKPNSVFNGVRIGCITYSYRGAIDSAEDTLKALIEDGLSEVELMDGPIRSYAGISGGRRGAGPQPEPTEEQRHAQLAKCAELRKMYNDAGVNIHIHKIPFGQSNEAIDFNFQVAKALGCVGITLERSEPMAKKLAPFADKHKVWVAFHNHTNNYPMLDKADPILAYSPYIGFNFDIGHYFAGTKGLSPLPVLEKYHDRIVSLHLKDRTVEGENLPWGKGQTPIKEVLQLMKKEKWTFPADIEVEYKIPEGSSAVAEVAKCVRYCKEALA</sequence>
<dbReference type="SUPFAM" id="SSF51658">
    <property type="entry name" value="Xylose isomerase-like"/>
    <property type="match status" value="1"/>
</dbReference>
<evidence type="ECO:0000259" key="1">
    <source>
        <dbReference type="Pfam" id="PF01261"/>
    </source>
</evidence>
<dbReference type="AlphaFoldDB" id="A0AAU7CMB7"/>
<dbReference type="PROSITE" id="PS51257">
    <property type="entry name" value="PROKAR_LIPOPROTEIN"/>
    <property type="match status" value="1"/>
</dbReference>
<evidence type="ECO:0000313" key="2">
    <source>
        <dbReference type="EMBL" id="XBH06574.1"/>
    </source>
</evidence>
<protein>
    <submittedName>
        <fullName evidence="2">TIM barrel protein</fullName>
    </submittedName>
</protein>
<dbReference type="InterPro" id="IPR036237">
    <property type="entry name" value="Xyl_isomerase-like_sf"/>
</dbReference>
<gene>
    <name evidence="2" type="ORF">V5E97_11195</name>
</gene>
<accession>A0AAU7CMB7</accession>
<dbReference type="InterPro" id="IPR013022">
    <property type="entry name" value="Xyl_isomerase-like_TIM-brl"/>
</dbReference>
<dbReference type="InterPro" id="IPR050312">
    <property type="entry name" value="IolE/XylAMocC-like"/>
</dbReference>
<dbReference type="EMBL" id="CP155447">
    <property type="protein sequence ID" value="XBH06574.1"/>
    <property type="molecule type" value="Genomic_DNA"/>
</dbReference>
<dbReference type="PANTHER" id="PTHR12110:SF21">
    <property type="entry name" value="XYLOSE ISOMERASE-LIKE TIM BARREL DOMAIN-CONTAINING PROTEIN"/>
    <property type="match status" value="1"/>
</dbReference>
<dbReference type="Pfam" id="PF01261">
    <property type="entry name" value="AP_endonuc_2"/>
    <property type="match status" value="1"/>
</dbReference>
<dbReference type="RefSeq" id="WP_406699425.1">
    <property type="nucleotide sequence ID" value="NZ_CP155447.1"/>
</dbReference>
<organism evidence="2">
    <name type="scientific">Singulisphaera sp. Ch08</name>
    <dbReference type="NCBI Taxonomy" id="3120278"/>
    <lineage>
        <taxon>Bacteria</taxon>
        <taxon>Pseudomonadati</taxon>
        <taxon>Planctomycetota</taxon>
        <taxon>Planctomycetia</taxon>
        <taxon>Isosphaerales</taxon>
        <taxon>Isosphaeraceae</taxon>
        <taxon>Singulisphaera</taxon>
    </lineage>
</organism>
<dbReference type="PROSITE" id="PS51318">
    <property type="entry name" value="TAT"/>
    <property type="match status" value="1"/>
</dbReference>
<dbReference type="Gene3D" id="3.20.20.150">
    <property type="entry name" value="Divalent-metal-dependent TIM barrel enzymes"/>
    <property type="match status" value="1"/>
</dbReference>
<feature type="domain" description="Xylose isomerase-like TIM barrel" evidence="1">
    <location>
        <begin position="61"/>
        <end position="288"/>
    </location>
</feature>